<feature type="coiled-coil region" evidence="4">
    <location>
        <begin position="103"/>
        <end position="161"/>
    </location>
</feature>
<organism evidence="6 7">
    <name type="scientific">Starmerella bacillaris</name>
    <name type="common">Yeast</name>
    <name type="synonym">Candida zemplinina</name>
    <dbReference type="NCBI Taxonomy" id="1247836"/>
    <lineage>
        <taxon>Eukaryota</taxon>
        <taxon>Fungi</taxon>
        <taxon>Dikarya</taxon>
        <taxon>Ascomycota</taxon>
        <taxon>Saccharomycotina</taxon>
        <taxon>Dipodascomycetes</taxon>
        <taxon>Dipodascales</taxon>
        <taxon>Trichomonascaceae</taxon>
        <taxon>Starmerella</taxon>
    </lineage>
</organism>
<comment type="caution">
    <text evidence="6">The sequence shown here is derived from an EMBL/GenBank/DDBJ whole genome shotgun (WGS) entry which is preliminary data.</text>
</comment>
<gene>
    <name evidence="6" type="ORF">DASB73_037210</name>
</gene>
<evidence type="ECO:0000256" key="3">
    <source>
        <dbReference type="ARBA" id="ARBA00023054"/>
    </source>
</evidence>
<comment type="similarity">
    <text evidence="1">Belongs to the ATG14 family.</text>
</comment>
<sequence>MSCGICDAEQNLFCSGCCNYMFLRSRVTLIKTLSQVSELQTQVTQLVSGNEPREPREPRESRELRELGESREHGGSEKLENSGKSEGGSRPSGPCNSGNCAHISQLQARINSLESQIRRQKECVAETKASTTKIRLDIERLKQLESDTHAKKLEIEEASQMVFKSAEMARHSKEGLLETGYRDMLLLSLHLQAEYLHDFLEVFKLKRKRKQNGFEIVLGQNVVPELGSLGHYSTAVINSGMDRVCYFTALLAKYTSQTLPYPLLLPTTKQPKVLIHSISRSFNLSDSNGETQSLYLHHSVKTMTRSSPREFYTYCKLLSMLYIDVAFLATRLGVVRITDLEDTAKLGHNLTQIYLQIENSLQTGARLPISASPLDVDLDALQEYLITTIDVALNGRSAEWNLVEVPE</sequence>
<dbReference type="GO" id="GO:0005737">
    <property type="term" value="C:cytoplasm"/>
    <property type="evidence" value="ECO:0007669"/>
    <property type="project" value="UniProtKB-ARBA"/>
</dbReference>
<dbReference type="Proteomes" id="UP001362899">
    <property type="component" value="Unassembled WGS sequence"/>
</dbReference>
<dbReference type="GO" id="GO:0032991">
    <property type="term" value="C:protein-containing complex"/>
    <property type="evidence" value="ECO:0007669"/>
    <property type="project" value="UniProtKB-ARBA"/>
</dbReference>
<dbReference type="Pfam" id="PF10186">
    <property type="entry name" value="ATG14"/>
    <property type="match status" value="1"/>
</dbReference>
<dbReference type="InterPro" id="IPR018791">
    <property type="entry name" value="UV_resistance/autophagy_Atg14"/>
</dbReference>
<dbReference type="EMBL" id="BTGC01000008">
    <property type="protein sequence ID" value="GMM52758.1"/>
    <property type="molecule type" value="Genomic_DNA"/>
</dbReference>
<evidence type="ECO:0000313" key="7">
    <source>
        <dbReference type="Proteomes" id="UP001362899"/>
    </source>
</evidence>
<evidence type="ECO:0000256" key="5">
    <source>
        <dbReference type="SAM" id="MobiDB-lite"/>
    </source>
</evidence>
<dbReference type="AlphaFoldDB" id="A0AAV5RMS0"/>
<evidence type="ECO:0000256" key="1">
    <source>
        <dbReference type="ARBA" id="ARBA00009574"/>
    </source>
</evidence>
<evidence type="ECO:0000256" key="2">
    <source>
        <dbReference type="ARBA" id="ARBA00013807"/>
    </source>
</evidence>
<evidence type="ECO:0000256" key="4">
    <source>
        <dbReference type="SAM" id="Coils"/>
    </source>
</evidence>
<proteinExistence type="inferred from homology"/>
<keyword evidence="3 4" id="KW-0175">Coiled coil</keyword>
<name>A0AAV5RMS0_STABA</name>
<reference evidence="6 7" key="1">
    <citation type="journal article" date="2023" name="Elife">
        <title>Identification of key yeast species and microbe-microbe interactions impacting larval growth of Drosophila in the wild.</title>
        <authorList>
            <person name="Mure A."/>
            <person name="Sugiura Y."/>
            <person name="Maeda R."/>
            <person name="Honda K."/>
            <person name="Sakurai N."/>
            <person name="Takahashi Y."/>
            <person name="Watada M."/>
            <person name="Katoh T."/>
            <person name="Gotoh A."/>
            <person name="Gotoh Y."/>
            <person name="Taniguchi I."/>
            <person name="Nakamura K."/>
            <person name="Hayashi T."/>
            <person name="Katayama T."/>
            <person name="Uemura T."/>
            <person name="Hattori Y."/>
        </authorList>
    </citation>
    <scope>NUCLEOTIDE SEQUENCE [LARGE SCALE GENOMIC DNA]</scope>
    <source>
        <strain evidence="6 7">SB-73</strain>
    </source>
</reference>
<evidence type="ECO:0000313" key="6">
    <source>
        <dbReference type="EMBL" id="GMM52758.1"/>
    </source>
</evidence>
<feature type="region of interest" description="Disordered" evidence="5">
    <location>
        <begin position="44"/>
        <end position="96"/>
    </location>
</feature>
<feature type="compositionally biased region" description="Basic and acidic residues" evidence="5">
    <location>
        <begin position="51"/>
        <end position="83"/>
    </location>
</feature>
<accession>A0AAV5RMS0</accession>
<keyword evidence="7" id="KW-1185">Reference proteome</keyword>
<protein>
    <recommendedName>
        <fullName evidence="2">Autophagy-related protein 14</fullName>
    </recommendedName>
</protein>